<accession>A0A218YVX5</accession>
<keyword evidence="3" id="KW-1185">Reference proteome</keyword>
<dbReference type="EMBL" id="MZNU01000341">
    <property type="protein sequence ID" value="OWO99930.1"/>
    <property type="molecule type" value="Genomic_DNA"/>
</dbReference>
<feature type="compositionally biased region" description="Basic residues" evidence="1">
    <location>
        <begin position="27"/>
        <end position="36"/>
    </location>
</feature>
<organism evidence="2 3">
    <name type="scientific">Diplocarpon coronariae</name>
    <dbReference type="NCBI Taxonomy" id="2795749"/>
    <lineage>
        <taxon>Eukaryota</taxon>
        <taxon>Fungi</taxon>
        <taxon>Dikarya</taxon>
        <taxon>Ascomycota</taxon>
        <taxon>Pezizomycotina</taxon>
        <taxon>Leotiomycetes</taxon>
        <taxon>Helotiales</taxon>
        <taxon>Drepanopezizaceae</taxon>
        <taxon>Diplocarpon</taxon>
    </lineage>
</organism>
<sequence length="320" mass="34435">MAQSRPPPVRTHPLATSPPPLSPRGTEKKHHTRRKSGKEFVVSEKKSHTHTRPAMPRRNTGQTQTQAGKSARREREEDVGSGESFLQYCCRIHDQAPTARPTSFYASPSPVAPYPRPYSALTYDEGPDIIPPFSPTQSRPRSYFHSDPYPQSHDHCGSPSQSQDPDPDREGEQDLEREDYTSSSALASLRSLATALPKSSRSSSTDAAPVSPPHSISRSGSGVWDYMPSRFTGSKTAAPTPSATPGNSYTKNCGQSYGAGRSREDLYAYGKSQGAAYGGGGGFGSIGGMGMDRPLPPRTGPSGFGHRPKSIDLVTPFSGQ</sequence>
<feature type="compositionally biased region" description="Basic and acidic residues" evidence="1">
    <location>
        <begin position="37"/>
        <end position="46"/>
    </location>
</feature>
<dbReference type="AlphaFoldDB" id="A0A218YVX5"/>
<protein>
    <submittedName>
        <fullName evidence="2">Uncharacterized protein</fullName>
    </submittedName>
</protein>
<feature type="region of interest" description="Disordered" evidence="1">
    <location>
        <begin position="98"/>
        <end position="256"/>
    </location>
</feature>
<comment type="caution">
    <text evidence="2">The sequence shown here is derived from an EMBL/GenBank/DDBJ whole genome shotgun (WGS) entry which is preliminary data.</text>
</comment>
<dbReference type="OrthoDB" id="3599883at2759"/>
<name>A0A218YVX5_9HELO</name>
<feature type="compositionally biased region" description="Low complexity" evidence="1">
    <location>
        <begin position="181"/>
        <end position="196"/>
    </location>
</feature>
<evidence type="ECO:0000313" key="2">
    <source>
        <dbReference type="EMBL" id="OWO99930.1"/>
    </source>
</evidence>
<feature type="compositionally biased region" description="Pro residues" evidence="1">
    <location>
        <begin position="1"/>
        <end position="22"/>
    </location>
</feature>
<feature type="compositionally biased region" description="Polar residues" evidence="1">
    <location>
        <begin position="59"/>
        <end position="68"/>
    </location>
</feature>
<feature type="region of interest" description="Disordered" evidence="1">
    <location>
        <begin position="285"/>
        <end position="320"/>
    </location>
</feature>
<dbReference type="Proteomes" id="UP000242519">
    <property type="component" value="Unassembled WGS sequence"/>
</dbReference>
<feature type="compositionally biased region" description="Polar residues" evidence="1">
    <location>
        <begin position="231"/>
        <end position="255"/>
    </location>
</feature>
<feature type="compositionally biased region" description="Basic and acidic residues" evidence="1">
    <location>
        <begin position="166"/>
        <end position="180"/>
    </location>
</feature>
<evidence type="ECO:0000256" key="1">
    <source>
        <dbReference type="SAM" id="MobiDB-lite"/>
    </source>
</evidence>
<proteinExistence type="predicted"/>
<feature type="compositionally biased region" description="Polar residues" evidence="1">
    <location>
        <begin position="197"/>
        <end position="206"/>
    </location>
</feature>
<dbReference type="InParanoid" id="A0A218YVX5"/>
<reference evidence="2 3" key="1">
    <citation type="submission" date="2017-04" db="EMBL/GenBank/DDBJ databases">
        <title>Draft genome sequence of Marssonina coronaria NL1: causal agent of apple blotch.</title>
        <authorList>
            <person name="Cheng Q."/>
        </authorList>
    </citation>
    <scope>NUCLEOTIDE SEQUENCE [LARGE SCALE GENOMIC DNA]</scope>
    <source>
        <strain evidence="2 3">NL1</strain>
    </source>
</reference>
<feature type="region of interest" description="Disordered" evidence="1">
    <location>
        <begin position="1"/>
        <end position="82"/>
    </location>
</feature>
<evidence type="ECO:0000313" key="3">
    <source>
        <dbReference type="Proteomes" id="UP000242519"/>
    </source>
</evidence>
<gene>
    <name evidence="2" type="ORF">B2J93_8550</name>
</gene>